<dbReference type="RefSeq" id="WP_169247308.1">
    <property type="nucleotide sequence ID" value="NZ_SPMZ01000006.1"/>
</dbReference>
<organism evidence="1 2">
    <name type="scientific">Candidatus Competibacter phosphatis</name>
    <dbReference type="NCBI Taxonomy" id="221280"/>
    <lineage>
        <taxon>Bacteria</taxon>
        <taxon>Pseudomonadati</taxon>
        <taxon>Pseudomonadota</taxon>
        <taxon>Gammaproteobacteria</taxon>
        <taxon>Candidatus Competibacteraceae</taxon>
        <taxon>Candidatus Competibacter</taxon>
    </lineage>
</organism>
<evidence type="ECO:0000313" key="2">
    <source>
        <dbReference type="Proteomes" id="UP000760480"/>
    </source>
</evidence>
<name>A0ABX1TIM6_9GAMM</name>
<comment type="caution">
    <text evidence="1">The sequence shown here is derived from an EMBL/GenBank/DDBJ whole genome shotgun (WGS) entry which is preliminary data.</text>
</comment>
<sequence length="115" mass="13187">MEDESSQGIKNIQIHATTRYPIVSAYEFEFLKTEKEIQSLLKPCTIYFILQRPLIYIENFTAKDGIIKFNVNDDRNTPPLNCSFVPSENGIGNPEEEFLINAQFYKKDSGFVSAI</sequence>
<dbReference type="EMBL" id="SPMZ01000006">
    <property type="protein sequence ID" value="NMQ18048.1"/>
    <property type="molecule type" value="Genomic_DNA"/>
</dbReference>
<proteinExistence type="predicted"/>
<dbReference type="Proteomes" id="UP000760480">
    <property type="component" value="Unassembled WGS sequence"/>
</dbReference>
<reference evidence="1 2" key="1">
    <citation type="submission" date="2019-03" db="EMBL/GenBank/DDBJ databases">
        <title>Metabolic reconstructions from genomes of highly enriched 'Candidatus Accumulibacter' and 'Candidatus Competibacter' bioreactor populations.</title>
        <authorList>
            <person name="Annavajhala M.K."/>
            <person name="Welles L."/>
            <person name="Abbas B."/>
            <person name="Sorokin D."/>
            <person name="Park H."/>
            <person name="Van Loosdrecht M."/>
            <person name="Chandran K."/>
        </authorList>
    </citation>
    <scope>NUCLEOTIDE SEQUENCE [LARGE SCALE GENOMIC DNA]</scope>
    <source>
        <strain evidence="1 2">SBR_G</strain>
    </source>
</reference>
<evidence type="ECO:0000313" key="1">
    <source>
        <dbReference type="EMBL" id="NMQ18048.1"/>
    </source>
</evidence>
<protein>
    <submittedName>
        <fullName evidence="1">Uncharacterized protein</fullName>
    </submittedName>
</protein>
<gene>
    <name evidence="1" type="ORF">E4P82_01850</name>
</gene>
<accession>A0ABX1TIM6</accession>
<keyword evidence="2" id="KW-1185">Reference proteome</keyword>